<feature type="signal peptide" evidence="3">
    <location>
        <begin position="1"/>
        <end position="37"/>
    </location>
</feature>
<evidence type="ECO:0000256" key="1">
    <source>
        <dbReference type="ARBA" id="ARBA00022737"/>
    </source>
</evidence>
<name>A0A9D6ADQ8_9ACTN</name>
<dbReference type="InterPro" id="IPR018337">
    <property type="entry name" value="Cell_wall/Cho-bd_repeat"/>
</dbReference>
<feature type="chain" id="PRO_5039689615" evidence="3">
    <location>
        <begin position="38"/>
        <end position="572"/>
    </location>
</feature>
<evidence type="ECO:0000256" key="2">
    <source>
        <dbReference type="PROSITE-ProRule" id="PRU00591"/>
    </source>
</evidence>
<keyword evidence="1" id="KW-0677">Repeat</keyword>
<dbReference type="SUPFAM" id="SSF69360">
    <property type="entry name" value="Cell wall binding repeat"/>
    <property type="match status" value="3"/>
</dbReference>
<keyword evidence="3" id="KW-0732">Signal</keyword>
<reference evidence="4" key="1">
    <citation type="submission" date="2020-04" db="EMBL/GenBank/DDBJ databases">
        <title>Deep metagenomics examines the oral microbiome during advanced dental caries in children, revealing novel taxa and co-occurrences with host molecules.</title>
        <authorList>
            <person name="Baker J.L."/>
            <person name="Morton J.T."/>
            <person name="Dinis M."/>
            <person name="Alvarez R."/>
            <person name="Tran N.C."/>
            <person name="Knight R."/>
            <person name="Edlund A."/>
        </authorList>
    </citation>
    <scope>NUCLEOTIDE SEQUENCE</scope>
    <source>
        <strain evidence="4">JCVI_3_bin.11</strain>
    </source>
</reference>
<accession>A0A9D6ADQ8</accession>
<gene>
    <name evidence="4" type="ORF">HXK24_01755</name>
</gene>
<dbReference type="Pfam" id="PF01473">
    <property type="entry name" value="Choline_bind_1"/>
    <property type="match status" value="3"/>
</dbReference>
<feature type="repeat" description="Cell wall-binding" evidence="2">
    <location>
        <begin position="304"/>
        <end position="324"/>
    </location>
</feature>
<dbReference type="EMBL" id="JABZGU010000020">
    <property type="protein sequence ID" value="MBF4802537.1"/>
    <property type="molecule type" value="Genomic_DNA"/>
</dbReference>
<comment type="caution">
    <text evidence="4">The sequence shown here is derived from an EMBL/GenBank/DDBJ whole genome shotgun (WGS) entry which is preliminary data.</text>
</comment>
<dbReference type="Gene3D" id="2.10.270.10">
    <property type="entry name" value="Cholin Binding"/>
    <property type="match status" value="6"/>
</dbReference>
<protein>
    <submittedName>
        <fullName evidence="4">Uncharacterized protein</fullName>
    </submittedName>
</protein>
<dbReference type="PROSITE" id="PS51170">
    <property type="entry name" value="CW"/>
    <property type="match status" value="1"/>
</dbReference>
<evidence type="ECO:0000313" key="4">
    <source>
        <dbReference type="EMBL" id="MBF4802537.1"/>
    </source>
</evidence>
<sequence>MKKKTCLSSRPSMQKLIAVASLSAALLCGLHATPALAETTDTSTVSAPESTSKSYYPKWKKVDGKVYFYTEDGTILKSQWITYDSHQYYVDETGAAASGFYTTPDGKTWYFEPETWLPYATYGLFYILENKNTPNYHYTYYYVDKDNGLIKNNWVKTDKGWSWAGADGRFTEGWFNTPDGKTWYFTGKVDGDTPVVPFGTSYKGKWYFFDTSTGLKRNCWVNAGINFEFWHWVGPDGAAVSGWFKTPDGKTWYADPEHDNEVIMGGIDIDGKYYFFDHSNGLVTHGWIRDDGEWAWIETVGSVYSGWKHMPNGKWFYFDENGEFPLLKQGVFTISSGTYYVDVNQGMTSNDWVQLPNGGWAWAQSSGAFASGWYTTPNGKTWYFDPSDPQHPAIIGETEINGQSYYFDSGYGLLKNGWVHRADGSWSWAGESGVLQSGWKYMPNGKWFYFDPKDPYHRMLVGVIQTSSGTYYIDESAGMTANNWVQLQEGGWAWAQSSGAFASGWYTTPNGKTWYFDPAKPSHPAYTGEHTIDGKDYYFDAGYGLARNQWITRSDGVRRWAGPDGVLTEYKR</sequence>
<dbReference type="Proteomes" id="UP000787322">
    <property type="component" value="Unassembled WGS sequence"/>
</dbReference>
<organism evidence="4 5">
    <name type="scientific">Lancefieldella parvula</name>
    <dbReference type="NCBI Taxonomy" id="1382"/>
    <lineage>
        <taxon>Bacteria</taxon>
        <taxon>Bacillati</taxon>
        <taxon>Actinomycetota</taxon>
        <taxon>Coriobacteriia</taxon>
        <taxon>Coriobacteriales</taxon>
        <taxon>Atopobiaceae</taxon>
        <taxon>Lancefieldella</taxon>
    </lineage>
</organism>
<evidence type="ECO:0000256" key="3">
    <source>
        <dbReference type="SAM" id="SignalP"/>
    </source>
</evidence>
<proteinExistence type="predicted"/>
<evidence type="ECO:0000313" key="5">
    <source>
        <dbReference type="Proteomes" id="UP000787322"/>
    </source>
</evidence>
<dbReference type="AlphaFoldDB" id="A0A9D6ADQ8"/>